<dbReference type="CDD" id="cd00118">
    <property type="entry name" value="LysM"/>
    <property type="match status" value="1"/>
</dbReference>
<dbReference type="EMBL" id="PPEI02000002">
    <property type="protein sequence ID" value="PWN66517.1"/>
    <property type="molecule type" value="Genomic_DNA"/>
</dbReference>
<gene>
    <name evidence="2" type="ORF">C1638_009195</name>
</gene>
<dbReference type="Pfam" id="PF01476">
    <property type="entry name" value="LysM"/>
    <property type="match status" value="1"/>
</dbReference>
<evidence type="ECO:0000313" key="2">
    <source>
        <dbReference type="EMBL" id="PWN66517.1"/>
    </source>
</evidence>
<feature type="domain" description="LysM" evidence="1">
    <location>
        <begin position="8"/>
        <end position="30"/>
    </location>
</feature>
<dbReference type="Proteomes" id="UP000236182">
    <property type="component" value="Unassembled WGS sequence"/>
</dbReference>
<protein>
    <recommendedName>
        <fullName evidence="1">LysM domain-containing protein</fullName>
    </recommendedName>
</protein>
<dbReference type="RefSeq" id="WP_109620239.1">
    <property type="nucleotide sequence ID" value="NZ_PPEI02000002.1"/>
</dbReference>
<reference evidence="2" key="1">
    <citation type="submission" date="2018-04" db="EMBL/GenBank/DDBJ databases">
        <title>Draft Genome Sequences of Chryseobacterium lactis NCTC11390T isolated from milk, Chryseobacterium oncorhynchi 701B-08T from rainbow trout, and Chryseobacterium viscerum 687B-08T from diseased fish.</title>
        <authorList>
            <person name="Jeong J.-J."/>
            <person name="Lee Y.J."/>
            <person name="Pathiraja D."/>
            <person name="Park B."/>
            <person name="Choi I.-G."/>
            <person name="Kim K.D."/>
        </authorList>
    </citation>
    <scope>NUCLEOTIDE SEQUENCE [LARGE SCALE GENOMIC DNA]</scope>
    <source>
        <strain evidence="2">701B-08</strain>
    </source>
</reference>
<evidence type="ECO:0000313" key="3">
    <source>
        <dbReference type="Proteomes" id="UP000236182"/>
    </source>
</evidence>
<accession>A0A316WYY6</accession>
<dbReference type="InterPro" id="IPR018392">
    <property type="entry name" value="LysM"/>
</dbReference>
<name>A0A316WYY6_9FLAO</name>
<sequence>MEIGFLEYKVRNGDTLKSIASRLGMTGEELKLFHNAHCEKMDTIWFENLNEVRSILVPLDFKTEKQKEEERKNILPLSQLSEDFFAKTYTISESIESPFEASVNIDYTIELNVHKDKNKNLYILAYSQKGFTSNGNPPDDKMGGLSIACMKSIMPIEFTLSDFGKINGFVNHKKIIKVFADQRKEIEDFYIGEVSQKYLDLFERNIADEKFFLQQFQSTLLFQTLFPKMDWFQKKTNWKESFYFLQNSFPVECDMEIEYENEDQNSQTAIIRGNIAEFYDLQEIRTGRKHKEIAEDPVSGEIIIEYTTHKKNKTLLQVRSIINLWREEAPIYHHTITITQG</sequence>
<evidence type="ECO:0000259" key="1">
    <source>
        <dbReference type="Pfam" id="PF01476"/>
    </source>
</evidence>
<dbReference type="OrthoDB" id="1246696at2"/>
<comment type="caution">
    <text evidence="2">The sequence shown here is derived from an EMBL/GenBank/DDBJ whole genome shotgun (WGS) entry which is preliminary data.</text>
</comment>
<dbReference type="AlphaFoldDB" id="A0A316WYY6"/>
<organism evidence="2 3">
    <name type="scientific">Chryseobacterium oncorhynchi</name>
    <dbReference type="NCBI Taxonomy" id="741074"/>
    <lineage>
        <taxon>Bacteria</taxon>
        <taxon>Pseudomonadati</taxon>
        <taxon>Bacteroidota</taxon>
        <taxon>Flavobacteriia</taxon>
        <taxon>Flavobacteriales</taxon>
        <taxon>Weeksellaceae</taxon>
        <taxon>Chryseobacterium group</taxon>
        <taxon>Chryseobacterium</taxon>
    </lineage>
</organism>
<keyword evidence="3" id="KW-1185">Reference proteome</keyword>
<proteinExistence type="predicted"/>